<feature type="domain" description="RNA polymerase sigma-70 region 2" evidence="5">
    <location>
        <begin position="36"/>
        <end position="104"/>
    </location>
</feature>
<dbReference type="GO" id="GO:0000428">
    <property type="term" value="C:DNA-directed RNA polymerase complex"/>
    <property type="evidence" value="ECO:0007669"/>
    <property type="project" value="UniProtKB-KW"/>
</dbReference>
<keyword evidence="3" id="KW-0731">Sigma factor</keyword>
<feature type="domain" description="RNA polymerase sigma factor 70 region 4 type 2" evidence="6">
    <location>
        <begin position="131"/>
        <end position="181"/>
    </location>
</feature>
<accession>A0ABQ5Q7U6</accession>
<dbReference type="EMBL" id="BSDD01000003">
    <property type="protein sequence ID" value="GLH70175.1"/>
    <property type="molecule type" value="Genomic_DNA"/>
</dbReference>
<proteinExistence type="inferred from homology"/>
<dbReference type="PANTHER" id="PTHR43133">
    <property type="entry name" value="RNA POLYMERASE ECF-TYPE SIGMA FACTO"/>
    <property type="match status" value="1"/>
</dbReference>
<comment type="similarity">
    <text evidence="1">Belongs to the sigma-70 factor family. ECF subfamily.</text>
</comment>
<sequence>MTLTPPPPPSADLAGLSDSGLLVRVARQDEAALAELFHRYGGRVLAYVRAMAGPGFPHEDAVQDIFLALWQKAGLFAPEGGEATGWIFTLTRHKVLDRLRSQSRVRERGDLDLASLDAPAPAEDPTLAPSLRKALAALPAEQRTPIRLAYYGDLTYEEAARQLGLPVGTVKTRIRTGLATLRDLFQRREAP</sequence>
<dbReference type="Proteomes" id="UP001165089">
    <property type="component" value="Unassembled WGS sequence"/>
</dbReference>
<evidence type="ECO:0000256" key="3">
    <source>
        <dbReference type="ARBA" id="ARBA00023082"/>
    </source>
</evidence>
<evidence type="ECO:0000256" key="4">
    <source>
        <dbReference type="ARBA" id="ARBA00023163"/>
    </source>
</evidence>
<reference evidence="7 8" key="1">
    <citation type="journal article" date="2023" name="Antonie Van Leeuwenhoek">
        <title>Mesoterricola silvestris gen. nov., sp. nov., Mesoterricola sediminis sp. nov., Geothrix oryzae sp. nov., Geothrix edaphica sp. nov., Geothrix rubra sp. nov., and Geothrix limicola sp. nov., six novel members of Acidobacteriota isolated from soils.</title>
        <authorList>
            <person name="Itoh H."/>
            <person name="Sugisawa Y."/>
            <person name="Mise K."/>
            <person name="Xu Z."/>
            <person name="Kuniyasu M."/>
            <person name="Ushijima N."/>
            <person name="Kawano K."/>
            <person name="Kobayashi E."/>
            <person name="Shiratori Y."/>
            <person name="Masuda Y."/>
            <person name="Senoo K."/>
        </authorList>
    </citation>
    <scope>NUCLEOTIDE SEQUENCE [LARGE SCALE GENOMIC DNA]</scope>
    <source>
        <strain evidence="7 8">Red803</strain>
    </source>
</reference>
<dbReference type="NCBIfam" id="TIGR02937">
    <property type="entry name" value="sigma70-ECF"/>
    <property type="match status" value="1"/>
</dbReference>
<evidence type="ECO:0000256" key="1">
    <source>
        <dbReference type="ARBA" id="ARBA00010641"/>
    </source>
</evidence>
<dbReference type="InterPro" id="IPR013249">
    <property type="entry name" value="RNA_pol_sigma70_r4_t2"/>
</dbReference>
<keyword evidence="7" id="KW-0240">DNA-directed RNA polymerase</keyword>
<keyword evidence="2" id="KW-0805">Transcription regulation</keyword>
<organism evidence="7 8">
    <name type="scientific">Geothrix rubra</name>
    <dbReference type="NCBI Taxonomy" id="2927977"/>
    <lineage>
        <taxon>Bacteria</taxon>
        <taxon>Pseudomonadati</taxon>
        <taxon>Acidobacteriota</taxon>
        <taxon>Holophagae</taxon>
        <taxon>Holophagales</taxon>
        <taxon>Holophagaceae</taxon>
        <taxon>Geothrix</taxon>
    </lineage>
</organism>
<evidence type="ECO:0000256" key="2">
    <source>
        <dbReference type="ARBA" id="ARBA00023015"/>
    </source>
</evidence>
<dbReference type="SUPFAM" id="SSF88659">
    <property type="entry name" value="Sigma3 and sigma4 domains of RNA polymerase sigma factors"/>
    <property type="match status" value="1"/>
</dbReference>
<name>A0ABQ5Q7U6_9BACT</name>
<comment type="caution">
    <text evidence="7">The sequence shown here is derived from an EMBL/GenBank/DDBJ whole genome shotgun (WGS) entry which is preliminary data.</text>
</comment>
<evidence type="ECO:0000313" key="8">
    <source>
        <dbReference type="Proteomes" id="UP001165089"/>
    </source>
</evidence>
<dbReference type="InterPro" id="IPR014284">
    <property type="entry name" value="RNA_pol_sigma-70_dom"/>
</dbReference>
<evidence type="ECO:0000313" key="7">
    <source>
        <dbReference type="EMBL" id="GLH70175.1"/>
    </source>
</evidence>
<keyword evidence="8" id="KW-1185">Reference proteome</keyword>
<dbReference type="SUPFAM" id="SSF88946">
    <property type="entry name" value="Sigma2 domain of RNA polymerase sigma factors"/>
    <property type="match status" value="1"/>
</dbReference>
<dbReference type="InterPro" id="IPR036388">
    <property type="entry name" value="WH-like_DNA-bd_sf"/>
</dbReference>
<gene>
    <name evidence="7" type="ORF">GETHPA_17080</name>
</gene>
<dbReference type="InterPro" id="IPR013325">
    <property type="entry name" value="RNA_pol_sigma_r2"/>
</dbReference>
<evidence type="ECO:0000259" key="6">
    <source>
        <dbReference type="Pfam" id="PF08281"/>
    </source>
</evidence>
<dbReference type="InterPro" id="IPR013324">
    <property type="entry name" value="RNA_pol_sigma_r3/r4-like"/>
</dbReference>
<dbReference type="Gene3D" id="1.10.10.10">
    <property type="entry name" value="Winged helix-like DNA-binding domain superfamily/Winged helix DNA-binding domain"/>
    <property type="match status" value="1"/>
</dbReference>
<protein>
    <submittedName>
        <fullName evidence="7">DNA-directed RNA polymerase sigma-70 factor</fullName>
    </submittedName>
</protein>
<dbReference type="PANTHER" id="PTHR43133:SF62">
    <property type="entry name" value="RNA POLYMERASE SIGMA FACTOR SIGZ"/>
    <property type="match status" value="1"/>
</dbReference>
<dbReference type="InterPro" id="IPR007627">
    <property type="entry name" value="RNA_pol_sigma70_r2"/>
</dbReference>
<dbReference type="Gene3D" id="1.10.1740.10">
    <property type="match status" value="1"/>
</dbReference>
<dbReference type="Pfam" id="PF08281">
    <property type="entry name" value="Sigma70_r4_2"/>
    <property type="match status" value="1"/>
</dbReference>
<keyword evidence="4" id="KW-0804">Transcription</keyword>
<dbReference type="CDD" id="cd06171">
    <property type="entry name" value="Sigma70_r4"/>
    <property type="match status" value="1"/>
</dbReference>
<evidence type="ECO:0000259" key="5">
    <source>
        <dbReference type="Pfam" id="PF04542"/>
    </source>
</evidence>
<dbReference type="InterPro" id="IPR039425">
    <property type="entry name" value="RNA_pol_sigma-70-like"/>
</dbReference>
<dbReference type="Pfam" id="PF04542">
    <property type="entry name" value="Sigma70_r2"/>
    <property type="match status" value="1"/>
</dbReference>